<evidence type="ECO:0000313" key="4">
    <source>
        <dbReference type="Proteomes" id="UP000001610"/>
    </source>
</evidence>
<dbReference type="HOGENOM" id="CLU_063722_0_0_1"/>
<proteinExistence type="predicted"/>
<dbReference type="Pfam" id="PF07452">
    <property type="entry name" value="CHRD"/>
    <property type="match status" value="1"/>
</dbReference>
<feature type="chain" id="PRO_5003445830" evidence="1">
    <location>
        <begin position="18"/>
        <end position="208"/>
    </location>
</feature>
<evidence type="ECO:0000256" key="1">
    <source>
        <dbReference type="SAM" id="SignalP"/>
    </source>
</evidence>
<dbReference type="RefSeq" id="XP_006666815.1">
    <property type="nucleotide sequence ID" value="XM_006666752.1"/>
</dbReference>
<gene>
    <name evidence="3" type="ORF">CCM_01596</name>
</gene>
<organism evidence="3 4">
    <name type="scientific">Cordyceps militaris (strain CM01)</name>
    <name type="common">Caterpillar fungus</name>
    <dbReference type="NCBI Taxonomy" id="983644"/>
    <lineage>
        <taxon>Eukaryota</taxon>
        <taxon>Fungi</taxon>
        <taxon>Dikarya</taxon>
        <taxon>Ascomycota</taxon>
        <taxon>Pezizomycotina</taxon>
        <taxon>Sordariomycetes</taxon>
        <taxon>Hypocreomycetidae</taxon>
        <taxon>Hypocreales</taxon>
        <taxon>Cordycipitaceae</taxon>
        <taxon>Cordyceps</taxon>
    </lineage>
</organism>
<dbReference type="eggNOG" id="ENOG502S4XH">
    <property type="taxonomic scope" value="Eukaryota"/>
</dbReference>
<dbReference type="Proteomes" id="UP000001610">
    <property type="component" value="Unassembled WGS sequence"/>
</dbReference>
<evidence type="ECO:0000313" key="3">
    <source>
        <dbReference type="EMBL" id="EGX96938.1"/>
    </source>
</evidence>
<feature type="domain" description="CHRD" evidence="2">
    <location>
        <begin position="45"/>
        <end position="204"/>
    </location>
</feature>
<accession>G3J5Y6</accession>
<evidence type="ECO:0000259" key="2">
    <source>
        <dbReference type="SMART" id="SM00754"/>
    </source>
</evidence>
<reference evidence="3 4" key="1">
    <citation type="journal article" date="2011" name="Genome Biol.">
        <title>Genome sequence of the insect pathogenic fungus Cordyceps militaris, a valued traditional Chinese medicine.</title>
        <authorList>
            <person name="Zheng P."/>
            <person name="Xia Y."/>
            <person name="Xiao G."/>
            <person name="Xiong C."/>
            <person name="Hu X."/>
            <person name="Zhang S."/>
            <person name="Zheng H."/>
            <person name="Huang Y."/>
            <person name="Zhou Y."/>
            <person name="Wang S."/>
            <person name="Zhao G.P."/>
            <person name="Liu X."/>
            <person name="St Leger R.J."/>
            <person name="Wang C."/>
        </authorList>
    </citation>
    <scope>NUCLEOTIDE SEQUENCE [LARGE SCALE GENOMIC DNA]</scope>
    <source>
        <strain evidence="3 4">CM01</strain>
    </source>
</reference>
<dbReference type="OrthoDB" id="3554264at2759"/>
<keyword evidence="1" id="KW-0732">Signal</keyword>
<protein>
    <submittedName>
        <fullName evidence="3">CHRD superfamily protein</fullName>
    </submittedName>
</protein>
<dbReference type="KEGG" id="cmt:CCM_01596"/>
<dbReference type="InParanoid" id="G3J5Y6"/>
<dbReference type="AlphaFoldDB" id="G3J5Y6"/>
<dbReference type="SMART" id="SM00754">
    <property type="entry name" value="CHRD"/>
    <property type="match status" value="1"/>
</dbReference>
<feature type="signal peptide" evidence="1">
    <location>
        <begin position="1"/>
        <end position="17"/>
    </location>
</feature>
<dbReference type="EMBL" id="JH126399">
    <property type="protein sequence ID" value="EGX96938.1"/>
    <property type="molecule type" value="Genomic_DNA"/>
</dbReference>
<dbReference type="InterPro" id="IPR010895">
    <property type="entry name" value="CHRD"/>
</dbReference>
<dbReference type="OMA" id="CYNITIT"/>
<dbReference type="VEuPathDB" id="FungiDB:CCM_01596"/>
<name>G3J5Y6_CORMM</name>
<sequence>MMKAVFCALGLLTAAQAVAVPSEHANLAVRHDDNKKASSPFTFTSTFNVIAKPENVVDAQNNFTGGLQGSSGTFNFGINSNDNVICYNITITGFRGDYQSPAKSATHIHEAAVGKSGPPRYEPSPATPLLVRFIAFPNPVGSGEGPRRSIGCLTGPFVTGVNASNKDTGDGFHVRQIEQNPAMFFADVHSSLAVPGAIRGQLGEKNYC</sequence>
<keyword evidence="4" id="KW-1185">Reference proteome</keyword>
<dbReference type="GeneID" id="18163627"/>